<feature type="region of interest" description="Disordered" evidence="1">
    <location>
        <begin position="586"/>
        <end position="622"/>
    </location>
</feature>
<protein>
    <recommendedName>
        <fullName evidence="2">Death domain-containing protein</fullName>
    </recommendedName>
</protein>
<dbReference type="PANTHER" id="PTHR15077:SF9">
    <property type="entry name" value="C-TERMINAL OF ROC (COR) DOMAIN-CONTAINING PROTEIN"/>
    <property type="match status" value="1"/>
</dbReference>
<evidence type="ECO:0000313" key="4">
    <source>
        <dbReference type="Proteomes" id="UP001159405"/>
    </source>
</evidence>
<dbReference type="Proteomes" id="UP001159405">
    <property type="component" value="Unassembled WGS sequence"/>
</dbReference>
<dbReference type="InterPro" id="IPR011029">
    <property type="entry name" value="DEATH-like_dom_sf"/>
</dbReference>
<dbReference type="CDD" id="cd01670">
    <property type="entry name" value="Death"/>
    <property type="match status" value="1"/>
</dbReference>
<accession>A0ABN8N8L0</accession>
<dbReference type="PROSITE" id="PS50017">
    <property type="entry name" value="DEATH_DOMAIN"/>
    <property type="match status" value="1"/>
</dbReference>
<reference evidence="3 4" key="1">
    <citation type="submission" date="2022-05" db="EMBL/GenBank/DDBJ databases">
        <authorList>
            <consortium name="Genoscope - CEA"/>
            <person name="William W."/>
        </authorList>
    </citation>
    <scope>NUCLEOTIDE SEQUENCE [LARGE SCALE GENOMIC DNA]</scope>
</reference>
<proteinExistence type="predicted"/>
<feature type="domain" description="Death" evidence="2">
    <location>
        <begin position="628"/>
        <end position="695"/>
    </location>
</feature>
<gene>
    <name evidence="3" type="ORF">PLOB_00006669</name>
</gene>
<dbReference type="PANTHER" id="PTHR15077">
    <property type="entry name" value="FAS-ASSOCIATING DEATH DOMAIN-CONTAINING PROTEIN FADD"/>
    <property type="match status" value="1"/>
</dbReference>
<comment type="caution">
    <text evidence="3">The sequence shown here is derived from an EMBL/GenBank/DDBJ whole genome shotgun (WGS) entry which is preliminary data.</text>
</comment>
<dbReference type="InterPro" id="IPR000488">
    <property type="entry name" value="Death_dom"/>
</dbReference>
<dbReference type="InterPro" id="IPR016729">
    <property type="entry name" value="FADD"/>
</dbReference>
<evidence type="ECO:0000313" key="3">
    <source>
        <dbReference type="EMBL" id="CAH3045194.1"/>
    </source>
</evidence>
<sequence>MEHFSTRMVFVRRTLICLKYFGYWLTSFSFHYTLSVLIKKSDEGSILNLVFLSQDVYNEEFYREHSDTSALVQLKRNGFKELHLTSIGSQHDKCVYNKEKLRVSIRLEENYKSADTKERHITVQSKVWWARGHVEEINLDRISDVSVVRGNITIHRESRRWCSMHFGESEVASVRGSLGVQGVIFNVKPIARRLLVPEQTLNEIEKFWNDENKQLEIVLEEWKKTTDDHNLSEILHSLEHEDYKITETGQMHIRNLRQVVGKEKQCKNAEIKKLYFPTEMQAVCKMALEDCLIELEGSELDDFAERQKSIQERYDMICSSSASESISETCQIDIPKLVQDIKEIFHHKSKTDVPNGLRGLFGEELDAFRLKIKDAQEAKNLGSIVVEVGNVLAKLCENNRGDQTTASQIQIWRRSLMIPRMLDFLEKFFERCRQDCRLLRRLRNLSEKQSEVMDGSQKGNELLLKDASNTAMRLIDFTKFEPSKLVRFRLNSSPHVVYNSGIISHNRNNDVFSQEFTITEGPSGEIQLRPTVCTVRLDGQALEKKREECDCVLTFTGARLKLSYDWSLNKLTASNVQSAGDFHTPLEEHIDGKAPKTSKSSPSEARGAKQSEATPSRSADVIKDGVPKDKDLQLLSRKLGEYWKDLAYCLGFEKPDITAFHKQNEELREKALEMLLQWRAKYGSGATFRVLYDALCDECVGQTELAQNYCCYS</sequence>
<keyword evidence="4" id="KW-1185">Reference proteome</keyword>
<dbReference type="EMBL" id="CALNXK010000013">
    <property type="protein sequence ID" value="CAH3045194.1"/>
    <property type="molecule type" value="Genomic_DNA"/>
</dbReference>
<dbReference type="SUPFAM" id="SSF47986">
    <property type="entry name" value="DEATH domain"/>
    <property type="match status" value="1"/>
</dbReference>
<evidence type="ECO:0000259" key="2">
    <source>
        <dbReference type="PROSITE" id="PS50017"/>
    </source>
</evidence>
<organism evidence="3 4">
    <name type="scientific">Porites lobata</name>
    <dbReference type="NCBI Taxonomy" id="104759"/>
    <lineage>
        <taxon>Eukaryota</taxon>
        <taxon>Metazoa</taxon>
        <taxon>Cnidaria</taxon>
        <taxon>Anthozoa</taxon>
        <taxon>Hexacorallia</taxon>
        <taxon>Scleractinia</taxon>
        <taxon>Fungiina</taxon>
        <taxon>Poritidae</taxon>
        <taxon>Porites</taxon>
    </lineage>
</organism>
<dbReference type="Pfam" id="PF00531">
    <property type="entry name" value="Death"/>
    <property type="match status" value="1"/>
</dbReference>
<name>A0ABN8N8L0_9CNID</name>
<dbReference type="Gene3D" id="1.10.533.10">
    <property type="entry name" value="Death Domain, Fas"/>
    <property type="match status" value="1"/>
</dbReference>
<evidence type="ECO:0000256" key="1">
    <source>
        <dbReference type="SAM" id="MobiDB-lite"/>
    </source>
</evidence>